<accession>A0ABV8JTP4</accession>
<feature type="transmembrane region" description="Helical" evidence="1">
    <location>
        <begin position="201"/>
        <end position="220"/>
    </location>
</feature>
<gene>
    <name evidence="2" type="ORF">ACFOUT_14070</name>
</gene>
<feature type="transmembrane region" description="Helical" evidence="1">
    <location>
        <begin position="110"/>
        <end position="129"/>
    </location>
</feature>
<keyword evidence="1" id="KW-1133">Transmembrane helix</keyword>
<feature type="transmembrane region" description="Helical" evidence="1">
    <location>
        <begin position="376"/>
        <end position="393"/>
    </location>
</feature>
<feature type="transmembrane region" description="Helical" evidence="1">
    <location>
        <begin position="248"/>
        <end position="268"/>
    </location>
</feature>
<feature type="transmembrane region" description="Helical" evidence="1">
    <location>
        <begin position="337"/>
        <end position="356"/>
    </location>
</feature>
<feature type="transmembrane region" description="Helical" evidence="1">
    <location>
        <begin position="306"/>
        <end position="325"/>
    </location>
</feature>
<evidence type="ECO:0000313" key="3">
    <source>
        <dbReference type="Proteomes" id="UP001595814"/>
    </source>
</evidence>
<organism evidence="2 3">
    <name type="scientific">Euzebyella saccharophila</name>
    <dbReference type="NCBI Taxonomy" id="679664"/>
    <lineage>
        <taxon>Bacteria</taxon>
        <taxon>Pseudomonadati</taxon>
        <taxon>Bacteroidota</taxon>
        <taxon>Flavobacteriia</taxon>
        <taxon>Flavobacteriales</taxon>
        <taxon>Flavobacteriaceae</taxon>
        <taxon>Euzebyella</taxon>
    </lineage>
</organism>
<sequence length="404" mass="47323">MYQHPYTPMVLAIMVCGLIFGLHMLPAVDSMLNENNLKISHHFLRSQIDYHAELPPFARRPLTTLLMYGFIGLLGLKAGYAFIFVNFSLLALSGYLLYRLSLTLKASRRQAIINMLMYFGSFSILFAFFPPVFTYDEPLQYCFLFIALNYYFSGNRFRFVLFFSLALIARETSILLLPALLYLENRRVKWLSASIFIKRNYLVFTPVLFYTIYLAIFMYANNLFGDASTEMTRRWSCFLENFESEKNILESVVSIHFTLSFFALITLFPKKKKHQFSNLVIAFWITALINTPIVILSAFARESRLFALPLLFIWPIFAQFFYPSLVQNWKNFLSRPLSYKTFMATLFVLCFFGNYYFCYKIYSDFGLGDNNFFTEYLFLLNFLILILVLLSFTKKSTGAYFFLS</sequence>
<dbReference type="EMBL" id="JBHSAW010000010">
    <property type="protein sequence ID" value="MFC4097011.1"/>
    <property type="molecule type" value="Genomic_DNA"/>
</dbReference>
<dbReference type="Proteomes" id="UP001595814">
    <property type="component" value="Unassembled WGS sequence"/>
</dbReference>
<reference evidence="3" key="1">
    <citation type="journal article" date="2019" name="Int. J. Syst. Evol. Microbiol.">
        <title>The Global Catalogue of Microorganisms (GCM) 10K type strain sequencing project: providing services to taxonomists for standard genome sequencing and annotation.</title>
        <authorList>
            <consortium name="The Broad Institute Genomics Platform"/>
            <consortium name="The Broad Institute Genome Sequencing Center for Infectious Disease"/>
            <person name="Wu L."/>
            <person name="Ma J."/>
        </authorList>
    </citation>
    <scope>NUCLEOTIDE SEQUENCE [LARGE SCALE GENOMIC DNA]</scope>
    <source>
        <strain evidence="3">CECT 7477</strain>
    </source>
</reference>
<keyword evidence="3" id="KW-1185">Reference proteome</keyword>
<evidence type="ECO:0000313" key="2">
    <source>
        <dbReference type="EMBL" id="MFC4097011.1"/>
    </source>
</evidence>
<protein>
    <submittedName>
        <fullName evidence="2">Uncharacterized protein</fullName>
    </submittedName>
</protein>
<dbReference type="RefSeq" id="WP_192461733.1">
    <property type="nucleotide sequence ID" value="NZ_JACYFJ010000002.1"/>
</dbReference>
<keyword evidence="1" id="KW-0472">Membrane</keyword>
<comment type="caution">
    <text evidence="2">The sequence shown here is derived from an EMBL/GenBank/DDBJ whole genome shotgun (WGS) entry which is preliminary data.</text>
</comment>
<name>A0ABV8JTP4_9FLAO</name>
<feature type="transmembrane region" description="Helical" evidence="1">
    <location>
        <begin position="65"/>
        <end position="98"/>
    </location>
</feature>
<evidence type="ECO:0000256" key="1">
    <source>
        <dbReference type="SAM" id="Phobius"/>
    </source>
</evidence>
<proteinExistence type="predicted"/>
<feature type="transmembrane region" description="Helical" evidence="1">
    <location>
        <begin position="280"/>
        <end position="300"/>
    </location>
</feature>
<feature type="transmembrane region" description="Helical" evidence="1">
    <location>
        <begin position="9"/>
        <end position="28"/>
    </location>
</feature>
<keyword evidence="1" id="KW-0812">Transmembrane</keyword>
<feature type="transmembrane region" description="Helical" evidence="1">
    <location>
        <begin position="159"/>
        <end position="181"/>
    </location>
</feature>